<evidence type="ECO:0000313" key="3">
    <source>
        <dbReference type="Proteomes" id="UP000019102"/>
    </source>
</evidence>
<reference evidence="2 3" key="1">
    <citation type="journal article" date="2014" name="Genome Announc.">
        <title>Draft Genome Sequence of the Boron-Tolerant and Moderately Halotolerant Bacterium Gracilibacillus boraciitolerans JCM 21714T.</title>
        <authorList>
            <person name="Ahmed I."/>
            <person name="Oshima K."/>
            <person name="Suda W."/>
            <person name="Kitamura K."/>
            <person name="Iida T."/>
            <person name="Ohmori Y."/>
            <person name="Fujiwara T."/>
            <person name="Hattori M."/>
            <person name="Ohkuma M."/>
        </authorList>
    </citation>
    <scope>NUCLEOTIDE SEQUENCE [LARGE SCALE GENOMIC DNA]</scope>
    <source>
        <strain evidence="2 3">JCM 21714</strain>
    </source>
</reference>
<evidence type="ECO:0000313" key="2">
    <source>
        <dbReference type="EMBL" id="GAE92791.1"/>
    </source>
</evidence>
<dbReference type="RefSeq" id="WP_052000445.1">
    <property type="nucleotide sequence ID" value="NZ_BAVS01000007.1"/>
</dbReference>
<proteinExistence type="predicted"/>
<dbReference type="AlphaFoldDB" id="W4VHZ5"/>
<dbReference type="PANTHER" id="PTHR11614">
    <property type="entry name" value="PHOSPHOLIPASE-RELATED"/>
    <property type="match status" value="1"/>
</dbReference>
<dbReference type="InterPro" id="IPR051044">
    <property type="entry name" value="MAG_DAG_Lipase"/>
</dbReference>
<gene>
    <name evidence="2" type="ORF">JCM21714_1809</name>
</gene>
<dbReference type="eggNOG" id="COG2267">
    <property type="taxonomic scope" value="Bacteria"/>
</dbReference>
<dbReference type="EMBL" id="BAVS01000007">
    <property type="protein sequence ID" value="GAE92791.1"/>
    <property type="molecule type" value="Genomic_DNA"/>
</dbReference>
<protein>
    <submittedName>
        <fullName evidence="2">Lysophospholipase</fullName>
    </submittedName>
</protein>
<dbReference type="SUPFAM" id="SSF53474">
    <property type="entry name" value="alpha/beta-Hydrolases"/>
    <property type="match status" value="1"/>
</dbReference>
<organism evidence="2 3">
    <name type="scientific">Gracilibacillus boraciitolerans JCM 21714</name>
    <dbReference type="NCBI Taxonomy" id="1298598"/>
    <lineage>
        <taxon>Bacteria</taxon>
        <taxon>Bacillati</taxon>
        <taxon>Bacillota</taxon>
        <taxon>Bacilli</taxon>
        <taxon>Bacillales</taxon>
        <taxon>Bacillaceae</taxon>
        <taxon>Gracilibacillus</taxon>
    </lineage>
</organism>
<dbReference type="Pfam" id="PF12146">
    <property type="entry name" value="Hydrolase_4"/>
    <property type="match status" value="1"/>
</dbReference>
<comment type="caution">
    <text evidence="2">The sequence shown here is derived from an EMBL/GenBank/DDBJ whole genome shotgun (WGS) entry which is preliminary data.</text>
</comment>
<evidence type="ECO:0000259" key="1">
    <source>
        <dbReference type="Pfam" id="PF12146"/>
    </source>
</evidence>
<dbReference type="Gene3D" id="3.40.50.1820">
    <property type="entry name" value="alpha/beta hydrolase"/>
    <property type="match status" value="1"/>
</dbReference>
<keyword evidence="3" id="KW-1185">Reference proteome</keyword>
<dbReference type="InterPro" id="IPR022742">
    <property type="entry name" value="Hydrolase_4"/>
</dbReference>
<name>W4VHZ5_9BACI</name>
<sequence length="170" mass="19497">MDEESFWFHTKDKQELFVKCWKKTDKPKAIILIAHGMAEHIERYNEVASYFADHHFIVYGHDHRGHGKTGQLAESLGFFAEKDGFDLVVQDLMELTTFIKEKHPNIPIFLIGHSMGSFICRRYMMLNGDNLNGVILIGTGFQSPLLLKAAKKIAKYMVKIKGKRTASPHF</sequence>
<dbReference type="InterPro" id="IPR029058">
    <property type="entry name" value="AB_hydrolase_fold"/>
</dbReference>
<accession>W4VHZ5</accession>
<dbReference type="Proteomes" id="UP000019102">
    <property type="component" value="Unassembled WGS sequence"/>
</dbReference>
<dbReference type="STRING" id="1298598.JCM21714_1809"/>
<feature type="domain" description="Serine aminopeptidase S33" evidence="1">
    <location>
        <begin position="26"/>
        <end position="163"/>
    </location>
</feature>